<evidence type="ECO:0000256" key="3">
    <source>
        <dbReference type="ARBA" id="ARBA00011738"/>
    </source>
</evidence>
<reference evidence="11" key="1">
    <citation type="submission" date="2017-11" db="EMBL/GenBank/DDBJ databases">
        <title>Phenotypic and genomic properties of facultatively anaerobic sulfur-reducing natronoarchaea from hypersaline soda lakes.</title>
        <authorList>
            <person name="Sorokin D.Y."/>
            <person name="Kublanov I.V."/>
            <person name="Roman P."/>
            <person name="Sinninghe Damste J.S."/>
            <person name="Golyshin P.N."/>
            <person name="Rojo D."/>
            <person name="Ciordia S."/>
            <person name="Mena M.D.C."/>
            <person name="Ferrer M."/>
            <person name="Messina E."/>
            <person name="Smedile F."/>
            <person name="La Spada G."/>
            <person name="La Cono V."/>
            <person name="Yakimov M.M."/>
        </authorList>
    </citation>
    <scope>NUCLEOTIDE SEQUENCE [LARGE SCALE GENOMIC DNA]</scope>
    <source>
        <strain evidence="11">AArc-Sl</strain>
    </source>
</reference>
<feature type="coiled-coil region" evidence="8">
    <location>
        <begin position="197"/>
        <end position="231"/>
    </location>
</feature>
<evidence type="ECO:0000313" key="11">
    <source>
        <dbReference type="Proteomes" id="UP000263012"/>
    </source>
</evidence>
<keyword evidence="6 7" id="KW-0592">Phosphate transport</keyword>
<feature type="domain" description="PhoU" evidence="9">
    <location>
        <begin position="50"/>
        <end position="134"/>
    </location>
</feature>
<evidence type="ECO:0000256" key="4">
    <source>
        <dbReference type="ARBA" id="ARBA00022448"/>
    </source>
</evidence>
<evidence type="ECO:0000256" key="2">
    <source>
        <dbReference type="ARBA" id="ARBA00008107"/>
    </source>
</evidence>
<gene>
    <name evidence="10" type="primary">phoU2</name>
    <name evidence="10" type="ORF">AArcSl_2741</name>
</gene>
<keyword evidence="5 7" id="KW-0963">Cytoplasm</keyword>
<comment type="function">
    <text evidence="7">Plays a role in the regulation of phosphate uptake.</text>
</comment>
<comment type="subcellular location">
    <subcellularLocation>
        <location evidence="1 7">Cytoplasm</location>
    </subcellularLocation>
</comment>
<evidence type="ECO:0000256" key="7">
    <source>
        <dbReference type="PIRNR" id="PIRNR003107"/>
    </source>
</evidence>
<evidence type="ECO:0000256" key="8">
    <source>
        <dbReference type="SAM" id="Coils"/>
    </source>
</evidence>
<keyword evidence="4 7" id="KW-0813">Transport</keyword>
<keyword evidence="11" id="KW-1185">Reference proteome</keyword>
<dbReference type="NCBIfam" id="TIGR02135">
    <property type="entry name" value="phoU_full"/>
    <property type="match status" value="1"/>
</dbReference>
<evidence type="ECO:0000259" key="9">
    <source>
        <dbReference type="Pfam" id="PF01895"/>
    </source>
</evidence>
<sequence length="254" mass="28814">MDFTPRRLHGPTRASGDSLLKRADVTGNNDMPRTDYQEKLTQLREDVLFMSEVVTERLQMGLDALEQQDAELGEEVITRDHEVNQLYLELEKDCIDLIALQQPVAGDLRFIAASFKIITDLERIADLATNLGEYAKQANRSVFPDVDAQQIGANTLTMLDTAMEAYANEDTEACYDVAAMDDDLDQLCEEASEAVVRELIQQERFEDEEELEGLMNEVSRLLLTIRDLERVGDHCVNVAARSLYMIENDDELLY</sequence>
<dbReference type="EMBL" id="CP025066">
    <property type="protein sequence ID" value="AUX10356.1"/>
    <property type="molecule type" value="Genomic_DNA"/>
</dbReference>
<dbReference type="Proteomes" id="UP000263012">
    <property type="component" value="Chromosome"/>
</dbReference>
<evidence type="ECO:0000256" key="6">
    <source>
        <dbReference type="ARBA" id="ARBA00022592"/>
    </source>
</evidence>
<feature type="domain" description="PhoU" evidence="9">
    <location>
        <begin position="150"/>
        <end position="240"/>
    </location>
</feature>
<evidence type="ECO:0000256" key="5">
    <source>
        <dbReference type="ARBA" id="ARBA00022490"/>
    </source>
</evidence>
<dbReference type="InterPro" id="IPR026022">
    <property type="entry name" value="PhoU_dom"/>
</dbReference>
<dbReference type="Gene3D" id="1.20.58.220">
    <property type="entry name" value="Phosphate transport system protein phou homolog 2, domain 2"/>
    <property type="match status" value="1"/>
</dbReference>
<evidence type="ECO:0000256" key="1">
    <source>
        <dbReference type="ARBA" id="ARBA00004496"/>
    </source>
</evidence>
<proteinExistence type="inferred from homology"/>
<dbReference type="InterPro" id="IPR028366">
    <property type="entry name" value="PhoU"/>
</dbReference>
<name>A0A343TMN4_9EURY</name>
<dbReference type="Pfam" id="PF01895">
    <property type="entry name" value="PhoU"/>
    <property type="match status" value="2"/>
</dbReference>
<dbReference type="AlphaFoldDB" id="A0A343TMN4"/>
<dbReference type="PANTHER" id="PTHR42930:SF3">
    <property type="entry name" value="PHOSPHATE-SPECIFIC TRANSPORT SYSTEM ACCESSORY PROTEIN PHOU"/>
    <property type="match status" value="1"/>
</dbReference>
<dbReference type="KEGG" id="hdf:AArcSl_2741"/>
<dbReference type="InterPro" id="IPR038078">
    <property type="entry name" value="PhoU-like_sf"/>
</dbReference>
<organism evidence="10 11">
    <name type="scientific">Halalkaliarchaeum desulfuricum</name>
    <dbReference type="NCBI Taxonomy" id="2055893"/>
    <lineage>
        <taxon>Archaea</taxon>
        <taxon>Methanobacteriati</taxon>
        <taxon>Methanobacteriota</taxon>
        <taxon>Stenosarchaea group</taxon>
        <taxon>Halobacteria</taxon>
        <taxon>Halobacteriales</taxon>
        <taxon>Haloferacaceae</taxon>
        <taxon>Halalkaliarchaeum</taxon>
    </lineage>
</organism>
<dbReference type="GO" id="GO:0030643">
    <property type="term" value="P:intracellular phosphate ion homeostasis"/>
    <property type="evidence" value="ECO:0007669"/>
    <property type="project" value="InterPro"/>
</dbReference>
<comment type="similarity">
    <text evidence="2 7">Belongs to the PhoU family.</text>
</comment>
<comment type="subunit">
    <text evidence="3 7">Homodimer.</text>
</comment>
<dbReference type="PIRSF" id="PIRSF003107">
    <property type="entry name" value="PhoU"/>
    <property type="match status" value="1"/>
</dbReference>
<dbReference type="SUPFAM" id="SSF109755">
    <property type="entry name" value="PhoU-like"/>
    <property type="match status" value="1"/>
</dbReference>
<accession>A0A343TMN4</accession>
<dbReference type="GO" id="GO:0005737">
    <property type="term" value="C:cytoplasm"/>
    <property type="evidence" value="ECO:0007669"/>
    <property type="project" value="UniProtKB-SubCell"/>
</dbReference>
<protein>
    <recommendedName>
        <fullName evidence="7">Phosphate-specific transport system accessory protein PhoU</fullName>
    </recommendedName>
</protein>
<evidence type="ECO:0000313" key="10">
    <source>
        <dbReference type="EMBL" id="AUX10356.1"/>
    </source>
</evidence>
<dbReference type="GO" id="GO:0045936">
    <property type="term" value="P:negative regulation of phosphate metabolic process"/>
    <property type="evidence" value="ECO:0007669"/>
    <property type="project" value="InterPro"/>
</dbReference>
<dbReference type="FunFam" id="1.20.58.220:FF:000004">
    <property type="entry name" value="Phosphate-specific transport system accessory protein PhoU"/>
    <property type="match status" value="1"/>
</dbReference>
<dbReference type="PANTHER" id="PTHR42930">
    <property type="entry name" value="PHOSPHATE-SPECIFIC TRANSPORT SYSTEM ACCESSORY PROTEIN PHOU"/>
    <property type="match status" value="1"/>
</dbReference>
<dbReference type="GO" id="GO:0006817">
    <property type="term" value="P:phosphate ion transport"/>
    <property type="evidence" value="ECO:0007669"/>
    <property type="project" value="UniProtKB-KW"/>
</dbReference>
<keyword evidence="8" id="KW-0175">Coiled coil</keyword>